<reference evidence="1" key="1">
    <citation type="submission" date="2020-05" db="EMBL/GenBank/DDBJ databases">
        <authorList>
            <person name="Chiriac C."/>
            <person name="Salcher M."/>
            <person name="Ghai R."/>
            <person name="Kavagutti S V."/>
        </authorList>
    </citation>
    <scope>NUCLEOTIDE SEQUENCE</scope>
</reference>
<dbReference type="AlphaFoldDB" id="A0A6J6TPJ0"/>
<evidence type="ECO:0000313" key="1">
    <source>
        <dbReference type="EMBL" id="CAB4749371.1"/>
    </source>
</evidence>
<accession>A0A6J6TPJ0</accession>
<sequence length="62" mass="6823">MKLGVENPIDVTYPIKRSVAEPGLRMAIRTSRTERIEAITTIKNVNSKVAGILWPTNSLTGN</sequence>
<dbReference type="EMBL" id="CAEZZB010000089">
    <property type="protein sequence ID" value="CAB4749371.1"/>
    <property type="molecule type" value="Genomic_DNA"/>
</dbReference>
<proteinExistence type="predicted"/>
<name>A0A6J6TPJ0_9ZZZZ</name>
<gene>
    <name evidence="1" type="ORF">UFOPK2816_00746</name>
</gene>
<protein>
    <submittedName>
        <fullName evidence="1">Unannotated protein</fullName>
    </submittedName>
</protein>
<organism evidence="1">
    <name type="scientific">freshwater metagenome</name>
    <dbReference type="NCBI Taxonomy" id="449393"/>
    <lineage>
        <taxon>unclassified sequences</taxon>
        <taxon>metagenomes</taxon>
        <taxon>ecological metagenomes</taxon>
    </lineage>
</organism>